<feature type="region of interest" description="Disordered" evidence="1">
    <location>
        <begin position="170"/>
        <end position="210"/>
    </location>
</feature>
<dbReference type="EMBL" id="JARBHB010000002">
    <property type="protein sequence ID" value="KAJ8891893.1"/>
    <property type="molecule type" value="Genomic_DNA"/>
</dbReference>
<feature type="region of interest" description="Disordered" evidence="1">
    <location>
        <begin position="1"/>
        <end position="30"/>
    </location>
</feature>
<evidence type="ECO:0000256" key="1">
    <source>
        <dbReference type="SAM" id="MobiDB-lite"/>
    </source>
</evidence>
<protein>
    <submittedName>
        <fullName evidence="2">Uncharacterized protein</fullName>
    </submittedName>
</protein>
<organism evidence="2 3">
    <name type="scientific">Dryococelus australis</name>
    <dbReference type="NCBI Taxonomy" id="614101"/>
    <lineage>
        <taxon>Eukaryota</taxon>
        <taxon>Metazoa</taxon>
        <taxon>Ecdysozoa</taxon>
        <taxon>Arthropoda</taxon>
        <taxon>Hexapoda</taxon>
        <taxon>Insecta</taxon>
        <taxon>Pterygota</taxon>
        <taxon>Neoptera</taxon>
        <taxon>Polyneoptera</taxon>
        <taxon>Phasmatodea</taxon>
        <taxon>Verophasmatodea</taxon>
        <taxon>Anareolatae</taxon>
        <taxon>Phasmatidae</taxon>
        <taxon>Eurycanthinae</taxon>
        <taxon>Dryococelus</taxon>
    </lineage>
</organism>
<evidence type="ECO:0000313" key="2">
    <source>
        <dbReference type="EMBL" id="KAJ8891893.1"/>
    </source>
</evidence>
<feature type="compositionally biased region" description="Basic and acidic residues" evidence="1">
    <location>
        <begin position="170"/>
        <end position="183"/>
    </location>
</feature>
<keyword evidence="3" id="KW-1185">Reference proteome</keyword>
<comment type="caution">
    <text evidence="2">The sequence shown here is derived from an EMBL/GenBank/DDBJ whole genome shotgun (WGS) entry which is preliminary data.</text>
</comment>
<sequence>MRGQGKWKTRQPAASFGTIPTFESPGVARPGIEPAKERVKARLVTRGARGDLQRRATPRTRYAYRDSRDRDFERTEFLAGQVTRLTPRLTKFDLPAGSFGLSHVGNVADFAINPTRFLSSLKFSQRHFIPLLFHPHLFSPHRRSRILCRARAKNLSIQPKSVIVLRMEQHRNERVEETRDPRENPPTNSIARHDSYMQFTQPEIEPGSPW</sequence>
<proteinExistence type="predicted"/>
<gene>
    <name evidence="2" type="ORF">PR048_004449</name>
</gene>
<reference evidence="2 3" key="1">
    <citation type="submission" date="2023-02" db="EMBL/GenBank/DDBJ databases">
        <title>LHISI_Scaffold_Assembly.</title>
        <authorList>
            <person name="Stuart O.P."/>
            <person name="Cleave R."/>
            <person name="Magrath M.J.L."/>
            <person name="Mikheyev A.S."/>
        </authorList>
    </citation>
    <scope>NUCLEOTIDE SEQUENCE [LARGE SCALE GENOMIC DNA]</scope>
    <source>
        <strain evidence="2">Daus_M_001</strain>
        <tissue evidence="2">Leg muscle</tissue>
    </source>
</reference>
<dbReference type="Proteomes" id="UP001159363">
    <property type="component" value="Chromosome 2"/>
</dbReference>
<evidence type="ECO:0000313" key="3">
    <source>
        <dbReference type="Proteomes" id="UP001159363"/>
    </source>
</evidence>
<accession>A0ABQ9I7E9</accession>
<name>A0ABQ9I7E9_9NEOP</name>